<reference evidence="2 3" key="1">
    <citation type="submission" date="2006-10" db="EMBL/GenBank/DDBJ databases">
        <authorList>
            <person name="Fleischmann R.D."/>
            <person name="Dodson R.J."/>
            <person name="Haft D.H."/>
            <person name="Merkel J.S."/>
            <person name="Nelson W.C."/>
            <person name="Fraser C.M."/>
        </authorList>
    </citation>
    <scope>NUCLEOTIDE SEQUENCE [LARGE SCALE GENOMIC DNA]</scope>
    <source>
        <strain evidence="2 3">104</strain>
    </source>
</reference>
<sequence length="39" mass="4294">MSAGSKSGGVPHIRRTGHNGHISHRLGARSPSETRWCRR</sequence>
<proteinExistence type="predicted"/>
<dbReference type="EMBL" id="CP000479">
    <property type="protein sequence ID" value="ABK68284.1"/>
    <property type="molecule type" value="Genomic_DNA"/>
</dbReference>
<feature type="region of interest" description="Disordered" evidence="1">
    <location>
        <begin position="1"/>
        <end position="39"/>
    </location>
</feature>
<protein>
    <submittedName>
        <fullName evidence="2">Uncharacterized protein</fullName>
    </submittedName>
</protein>
<dbReference type="HOGENOM" id="CLU_3312958_0_0_11"/>
<name>A0A0H3A2Q2_MYCA1</name>
<gene>
    <name evidence="2" type="ordered locus">MAV_3778</name>
</gene>
<evidence type="ECO:0000313" key="2">
    <source>
        <dbReference type="EMBL" id="ABK68284.1"/>
    </source>
</evidence>
<dbReference type="AlphaFoldDB" id="A0A0H3A2Q2"/>
<evidence type="ECO:0000256" key="1">
    <source>
        <dbReference type="SAM" id="MobiDB-lite"/>
    </source>
</evidence>
<organism evidence="2 3">
    <name type="scientific">Mycobacterium avium (strain 104)</name>
    <dbReference type="NCBI Taxonomy" id="243243"/>
    <lineage>
        <taxon>Bacteria</taxon>
        <taxon>Bacillati</taxon>
        <taxon>Actinomycetota</taxon>
        <taxon>Actinomycetes</taxon>
        <taxon>Mycobacteriales</taxon>
        <taxon>Mycobacteriaceae</taxon>
        <taxon>Mycobacterium</taxon>
        <taxon>Mycobacterium avium complex (MAC)</taxon>
    </lineage>
</organism>
<feature type="compositionally biased region" description="Basic residues" evidence="1">
    <location>
        <begin position="12"/>
        <end position="27"/>
    </location>
</feature>
<dbReference type="Proteomes" id="UP000001574">
    <property type="component" value="Chromosome"/>
</dbReference>
<evidence type="ECO:0000313" key="3">
    <source>
        <dbReference type="Proteomes" id="UP000001574"/>
    </source>
</evidence>
<dbReference type="KEGG" id="mav:MAV_3778"/>
<accession>A0A0H3A2Q2</accession>